<sequence>MTTFWTENAANAEIVMQVLFVVLKLLITGGCYYITKDILMAEYLQKRKNNMPKKEKEPPTV</sequence>
<protein>
    <submittedName>
        <fullName evidence="2">Uncharacterized protein</fullName>
    </submittedName>
</protein>
<evidence type="ECO:0000313" key="3">
    <source>
        <dbReference type="Proteomes" id="UP000244677"/>
    </source>
</evidence>
<keyword evidence="1" id="KW-0472">Membrane</keyword>
<organism evidence="2 3">
    <name type="scientific">Flavobacterium kingsejongi</name>
    <dbReference type="NCBI Taxonomy" id="1678728"/>
    <lineage>
        <taxon>Bacteria</taxon>
        <taxon>Pseudomonadati</taxon>
        <taxon>Bacteroidota</taxon>
        <taxon>Flavobacteriia</taxon>
        <taxon>Flavobacteriales</taxon>
        <taxon>Flavobacteriaceae</taxon>
        <taxon>Flavobacterium</taxon>
    </lineage>
</organism>
<keyword evidence="1" id="KW-0812">Transmembrane</keyword>
<feature type="transmembrane region" description="Helical" evidence="1">
    <location>
        <begin position="14"/>
        <end position="35"/>
    </location>
</feature>
<dbReference type="EMBL" id="CP020919">
    <property type="protein sequence ID" value="AWG25722.1"/>
    <property type="molecule type" value="Genomic_DNA"/>
</dbReference>
<dbReference type="KEGG" id="fki:FK004_11080"/>
<accession>A0A2S1LPY4</accession>
<name>A0A2S1LPY4_9FLAO</name>
<dbReference type="RefSeq" id="WP_108737295.1">
    <property type="nucleotide sequence ID" value="NZ_CP020919.1"/>
</dbReference>
<evidence type="ECO:0000313" key="2">
    <source>
        <dbReference type="EMBL" id="AWG25722.1"/>
    </source>
</evidence>
<keyword evidence="1" id="KW-1133">Transmembrane helix</keyword>
<gene>
    <name evidence="2" type="ORF">FK004_11080</name>
</gene>
<dbReference type="Proteomes" id="UP000244677">
    <property type="component" value="Chromosome"/>
</dbReference>
<dbReference type="AlphaFoldDB" id="A0A2S1LPY4"/>
<evidence type="ECO:0000256" key="1">
    <source>
        <dbReference type="SAM" id="Phobius"/>
    </source>
</evidence>
<proteinExistence type="predicted"/>
<keyword evidence="3" id="KW-1185">Reference proteome</keyword>
<reference evidence="2 3" key="1">
    <citation type="submission" date="2017-04" db="EMBL/GenBank/DDBJ databases">
        <title>Complete genome sequence of Flavobacterium kingsejong AJ004.</title>
        <authorList>
            <person name="Lee P.C."/>
        </authorList>
    </citation>
    <scope>NUCLEOTIDE SEQUENCE [LARGE SCALE GENOMIC DNA]</scope>
    <source>
        <strain evidence="2 3">AJ004</strain>
    </source>
</reference>